<evidence type="ECO:0000313" key="5">
    <source>
        <dbReference type="EMBL" id="MBK1856235.1"/>
    </source>
</evidence>
<dbReference type="InterPro" id="IPR028082">
    <property type="entry name" value="Peripla_BP_I"/>
</dbReference>
<dbReference type="SMART" id="SM00342">
    <property type="entry name" value="HTH_ARAC"/>
    <property type="match status" value="1"/>
</dbReference>
<dbReference type="Gene3D" id="1.10.10.60">
    <property type="entry name" value="Homeodomain-like"/>
    <property type="match status" value="1"/>
</dbReference>
<dbReference type="Pfam" id="PF13377">
    <property type="entry name" value="Peripla_BP_3"/>
    <property type="match status" value="1"/>
</dbReference>
<dbReference type="Proteomes" id="UP000634206">
    <property type="component" value="Unassembled WGS sequence"/>
</dbReference>
<dbReference type="InterPro" id="IPR018062">
    <property type="entry name" value="HTH_AraC-typ_CS"/>
</dbReference>
<sequence length="400" mass="44823">MPKPSDKLLAGSPEPRIGVMIETGRSFSRGLIQGIAQYAKEHGPWQIILHEHHREAGVPKWLEDWDGDGLITRVYDPDLADFLAAAPYPVVDIAGSSGHPQIPSVQVDQKLMARSVAEFFLNAAFSSFAFCGYPGLRYSDEHQAAFLQELASRGFSASVYHAPDQRITHDLNQREEFNPEGSPELTEWVLSLPKRTAIFTCTDLRALQLQMCIKNAGKRIPEDISVLGLGDETVMCSLANPELSSVRHDSRTMAKLACHWMQNLIDQEDLAAPVPQNFTITERASTDAIASDDPLLVKAMRFIRANCHKTINAQSVLSHVERSRNTVETRFRNYLGRTVADEILRLRIERARLILTRTNLSIEQTAHSCGFATVAHFTRLFKKETSYTPGSYRSIYTLTQ</sequence>
<dbReference type="SUPFAM" id="SSF53822">
    <property type="entry name" value="Periplasmic binding protein-like I"/>
    <property type="match status" value="1"/>
</dbReference>
<evidence type="ECO:0000256" key="3">
    <source>
        <dbReference type="ARBA" id="ARBA00023163"/>
    </source>
</evidence>
<keyword evidence="6" id="KW-1185">Reference proteome</keyword>
<dbReference type="PANTHER" id="PTHR30146:SF24">
    <property type="entry name" value="XYLOSE OPERON REGULATORY PROTEIN"/>
    <property type="match status" value="1"/>
</dbReference>
<dbReference type="InterPro" id="IPR018060">
    <property type="entry name" value="HTH_AraC"/>
</dbReference>
<name>A0AAE2SDK2_9BACT</name>
<keyword evidence="3" id="KW-0804">Transcription</keyword>
<evidence type="ECO:0000256" key="1">
    <source>
        <dbReference type="ARBA" id="ARBA00023015"/>
    </source>
</evidence>
<gene>
    <name evidence="5" type="ORF">JIN83_14785</name>
</gene>
<dbReference type="PANTHER" id="PTHR30146">
    <property type="entry name" value="LACI-RELATED TRANSCRIPTIONAL REPRESSOR"/>
    <property type="match status" value="1"/>
</dbReference>
<dbReference type="PROSITE" id="PS01124">
    <property type="entry name" value="HTH_ARAC_FAMILY_2"/>
    <property type="match status" value="1"/>
</dbReference>
<dbReference type="CDD" id="cd01543">
    <property type="entry name" value="PBP1_XylR"/>
    <property type="match status" value="1"/>
</dbReference>
<dbReference type="AlphaFoldDB" id="A0AAE2SDK2"/>
<comment type="caution">
    <text evidence="5">The sequence shown here is derived from an EMBL/GenBank/DDBJ whole genome shotgun (WGS) entry which is preliminary data.</text>
</comment>
<feature type="domain" description="HTH araC/xylS-type" evidence="4">
    <location>
        <begin position="297"/>
        <end position="395"/>
    </location>
</feature>
<evidence type="ECO:0000313" key="6">
    <source>
        <dbReference type="Proteomes" id="UP000634206"/>
    </source>
</evidence>
<keyword evidence="1" id="KW-0805">Transcription regulation</keyword>
<dbReference type="RefSeq" id="WP_309490853.1">
    <property type="nucleotide sequence ID" value="NZ_JAENIG010000011.1"/>
</dbReference>
<accession>A0AAE2SDK2</accession>
<dbReference type="SUPFAM" id="SSF46689">
    <property type="entry name" value="Homeodomain-like"/>
    <property type="match status" value="1"/>
</dbReference>
<dbReference type="GO" id="GO:0000976">
    <property type="term" value="F:transcription cis-regulatory region binding"/>
    <property type="evidence" value="ECO:0007669"/>
    <property type="project" value="TreeGrafter"/>
</dbReference>
<dbReference type="InterPro" id="IPR054031">
    <property type="entry name" value="XylR_PBP1"/>
</dbReference>
<dbReference type="EMBL" id="JAENIG010000011">
    <property type="protein sequence ID" value="MBK1856235.1"/>
    <property type="molecule type" value="Genomic_DNA"/>
</dbReference>
<evidence type="ECO:0000256" key="2">
    <source>
        <dbReference type="ARBA" id="ARBA00023125"/>
    </source>
</evidence>
<organism evidence="5 6">
    <name type="scientific">Oceaniferula flava</name>
    <dbReference type="NCBI Taxonomy" id="2800421"/>
    <lineage>
        <taxon>Bacteria</taxon>
        <taxon>Pseudomonadati</taxon>
        <taxon>Verrucomicrobiota</taxon>
        <taxon>Verrucomicrobiia</taxon>
        <taxon>Verrucomicrobiales</taxon>
        <taxon>Verrucomicrobiaceae</taxon>
        <taxon>Oceaniferula</taxon>
    </lineage>
</organism>
<keyword evidence="2 5" id="KW-0238">DNA-binding</keyword>
<proteinExistence type="predicted"/>
<dbReference type="GO" id="GO:0003700">
    <property type="term" value="F:DNA-binding transcription factor activity"/>
    <property type="evidence" value="ECO:0007669"/>
    <property type="project" value="InterPro"/>
</dbReference>
<evidence type="ECO:0000259" key="4">
    <source>
        <dbReference type="PROSITE" id="PS01124"/>
    </source>
</evidence>
<dbReference type="PROSITE" id="PS00041">
    <property type="entry name" value="HTH_ARAC_FAMILY_1"/>
    <property type="match status" value="1"/>
</dbReference>
<dbReference type="Pfam" id="PF22177">
    <property type="entry name" value="PBP1_XylR"/>
    <property type="match status" value="1"/>
</dbReference>
<dbReference type="InterPro" id="IPR009057">
    <property type="entry name" value="Homeodomain-like_sf"/>
</dbReference>
<dbReference type="Pfam" id="PF12833">
    <property type="entry name" value="HTH_18"/>
    <property type="match status" value="1"/>
</dbReference>
<protein>
    <submittedName>
        <fullName evidence="5">DNA-binding transcriptional regulator</fullName>
    </submittedName>
</protein>
<dbReference type="Gene3D" id="3.40.50.2300">
    <property type="match status" value="2"/>
</dbReference>
<dbReference type="InterPro" id="IPR046335">
    <property type="entry name" value="LacI/GalR-like_sensor"/>
</dbReference>
<reference evidence="5" key="1">
    <citation type="submission" date="2021-01" db="EMBL/GenBank/DDBJ databases">
        <title>Modified the classification status of verrucomicrobia.</title>
        <authorList>
            <person name="Feng X."/>
        </authorList>
    </citation>
    <scope>NUCLEOTIDE SEQUENCE</scope>
    <source>
        <strain evidence="5">5K15</strain>
    </source>
</reference>